<dbReference type="Pfam" id="PF06445">
    <property type="entry name" value="GyrI-like"/>
    <property type="match status" value="1"/>
</dbReference>
<keyword evidence="4" id="KW-1185">Reference proteome</keyword>
<dbReference type="InterPro" id="IPR000551">
    <property type="entry name" value="MerR-type_HTH_dom"/>
</dbReference>
<evidence type="ECO:0000313" key="3">
    <source>
        <dbReference type="EMBL" id="PFG37817.1"/>
    </source>
</evidence>
<dbReference type="EMBL" id="PDJH01000001">
    <property type="protein sequence ID" value="PFG37817.1"/>
    <property type="molecule type" value="Genomic_DNA"/>
</dbReference>
<reference evidence="3 4" key="1">
    <citation type="submission" date="2017-10" db="EMBL/GenBank/DDBJ databases">
        <title>Sequencing the genomes of 1000 actinobacteria strains.</title>
        <authorList>
            <person name="Klenk H.-P."/>
        </authorList>
    </citation>
    <scope>NUCLEOTIDE SEQUENCE [LARGE SCALE GENOMIC DNA]</scope>
    <source>
        <strain evidence="3 4">DSM 21574</strain>
    </source>
</reference>
<dbReference type="PROSITE" id="PS00552">
    <property type="entry name" value="HTH_MERR_1"/>
    <property type="match status" value="1"/>
</dbReference>
<dbReference type="Gene3D" id="3.20.80.10">
    <property type="entry name" value="Regulatory factor, effector binding domain"/>
    <property type="match status" value="1"/>
</dbReference>
<feature type="domain" description="HTH merR-type" evidence="2">
    <location>
        <begin position="6"/>
        <end position="76"/>
    </location>
</feature>
<dbReference type="PROSITE" id="PS50937">
    <property type="entry name" value="HTH_MERR_2"/>
    <property type="match status" value="1"/>
</dbReference>
<evidence type="ECO:0000313" key="4">
    <source>
        <dbReference type="Proteomes" id="UP000221394"/>
    </source>
</evidence>
<name>A0A2A9EFI1_9MICO</name>
<keyword evidence="1 3" id="KW-0238">DNA-binding</keyword>
<proteinExistence type="predicted"/>
<dbReference type="PANTHER" id="PTHR30204:SF97">
    <property type="entry name" value="MERR FAMILY REGULATORY PROTEIN"/>
    <property type="match status" value="1"/>
</dbReference>
<dbReference type="PANTHER" id="PTHR30204">
    <property type="entry name" value="REDOX-CYCLING DRUG-SENSING TRANSCRIPTIONAL ACTIVATOR SOXR"/>
    <property type="match status" value="1"/>
</dbReference>
<dbReference type="SUPFAM" id="SSF55136">
    <property type="entry name" value="Probable bacterial effector-binding domain"/>
    <property type="match status" value="1"/>
</dbReference>
<evidence type="ECO:0000256" key="1">
    <source>
        <dbReference type="ARBA" id="ARBA00023125"/>
    </source>
</evidence>
<dbReference type="InterPro" id="IPR047057">
    <property type="entry name" value="MerR_fam"/>
</dbReference>
<dbReference type="Gene3D" id="1.10.1660.10">
    <property type="match status" value="1"/>
</dbReference>
<dbReference type="AlphaFoldDB" id="A0A2A9EFI1"/>
<gene>
    <name evidence="3" type="ORF">ATL41_2596</name>
</gene>
<protein>
    <submittedName>
        <fullName evidence="3">DNA-binding transcriptional MerR regulator</fullName>
    </submittedName>
</protein>
<accession>A0A2A9EFI1</accession>
<dbReference type="InterPro" id="IPR010499">
    <property type="entry name" value="AraC_E-bd"/>
</dbReference>
<dbReference type="InterPro" id="IPR009061">
    <property type="entry name" value="DNA-bd_dom_put_sf"/>
</dbReference>
<dbReference type="GO" id="GO:0003677">
    <property type="term" value="F:DNA binding"/>
    <property type="evidence" value="ECO:0007669"/>
    <property type="project" value="UniProtKB-KW"/>
</dbReference>
<dbReference type="GO" id="GO:0003700">
    <property type="term" value="F:DNA-binding transcription factor activity"/>
    <property type="evidence" value="ECO:0007669"/>
    <property type="project" value="InterPro"/>
</dbReference>
<dbReference type="SMART" id="SM00422">
    <property type="entry name" value="HTH_MERR"/>
    <property type="match status" value="1"/>
</dbReference>
<dbReference type="RefSeq" id="WP_098458811.1">
    <property type="nucleotide sequence ID" value="NZ_PDJH01000001.1"/>
</dbReference>
<evidence type="ECO:0000259" key="2">
    <source>
        <dbReference type="PROSITE" id="PS50937"/>
    </source>
</evidence>
<dbReference type="SMART" id="SM00871">
    <property type="entry name" value="AraC_E_bind"/>
    <property type="match status" value="1"/>
</dbReference>
<comment type="caution">
    <text evidence="3">The sequence shown here is derived from an EMBL/GenBank/DDBJ whole genome shotgun (WGS) entry which is preliminary data.</text>
</comment>
<dbReference type="InterPro" id="IPR029442">
    <property type="entry name" value="GyrI-like"/>
</dbReference>
<dbReference type="InterPro" id="IPR011256">
    <property type="entry name" value="Reg_factor_effector_dom_sf"/>
</dbReference>
<dbReference type="Proteomes" id="UP000221394">
    <property type="component" value="Unassembled WGS sequence"/>
</dbReference>
<sequence length="275" mass="30072">MDHDRLLRIGTFSTLSRISVRMLRHYQEHGVIAPAWVDPLSGHRFYRPEQLATAQLAAQLRDAGFPVATIAQLLGSTDPSRIDAALSAQRVVLSQQREDLRGKLAALDRVSTALRGQTIMSTIDVTVAHLPEMTFASLRRTLPGYGDEGLLWQDLVPLATQSDAELAPDGISGATFHDPEYRESDVDVEVWMQVTAPFAPVAPLSCRHQPAQEIVTATLVGDYSQMPVVTGAIGAHLAEHQLRTGPMFNIYRVSPSQDPDPSAWVTDVCFPILGS</sequence>
<dbReference type="SUPFAM" id="SSF46955">
    <property type="entry name" value="Putative DNA-binding domain"/>
    <property type="match status" value="1"/>
</dbReference>
<dbReference type="OrthoDB" id="7849865at2"/>
<organism evidence="3 4">
    <name type="scientific">Flavimobilis soli</name>
    <dbReference type="NCBI Taxonomy" id="442709"/>
    <lineage>
        <taxon>Bacteria</taxon>
        <taxon>Bacillati</taxon>
        <taxon>Actinomycetota</taxon>
        <taxon>Actinomycetes</taxon>
        <taxon>Micrococcales</taxon>
        <taxon>Jonesiaceae</taxon>
        <taxon>Flavimobilis</taxon>
    </lineage>
</organism>
<dbReference type="Pfam" id="PF13411">
    <property type="entry name" value="MerR_1"/>
    <property type="match status" value="1"/>
</dbReference>